<dbReference type="EMBL" id="KN408687">
    <property type="protein sequence ID" value="KHG17618.1"/>
    <property type="molecule type" value="Genomic_DNA"/>
</dbReference>
<evidence type="ECO:0000313" key="4">
    <source>
        <dbReference type="Proteomes" id="UP000032142"/>
    </source>
</evidence>
<evidence type="ECO:0000256" key="1">
    <source>
        <dbReference type="SAM" id="MobiDB-lite"/>
    </source>
</evidence>
<accession>A0A0B0MZ68</accession>
<dbReference type="Proteomes" id="UP000032142">
    <property type="component" value="Unassembled WGS sequence"/>
</dbReference>
<keyword evidence="4" id="KW-1185">Reference proteome</keyword>
<reference evidence="2" key="1">
    <citation type="submission" date="2014-09" db="EMBL/GenBank/DDBJ databases">
        <title>G. arboreum L. cv. AKA8401 A2 genome assembly version 1.0.</title>
        <authorList>
            <person name="Mudge J."/>
            <person name="Ramaraj T."/>
            <person name="Lindquist I.E."/>
            <person name="Bharti A.K."/>
            <person name="Sundararajan A."/>
            <person name="Cameron C.T."/>
            <person name="Woodward J.E."/>
            <person name="May G.D."/>
            <person name="Brubaker C."/>
            <person name="Broadhvest J."/>
            <person name="Wilkins T.A."/>
        </authorList>
    </citation>
    <scope>NUCLEOTIDE SEQUENCE</scope>
</reference>
<evidence type="ECO:0000313" key="2">
    <source>
        <dbReference type="EMBL" id="KHG07388.1"/>
    </source>
</evidence>
<protein>
    <submittedName>
        <fullName evidence="2">Uncharacterized protein</fullName>
    </submittedName>
</protein>
<organism evidence="2 4">
    <name type="scientific">Gossypium arboreum</name>
    <name type="common">Tree cotton</name>
    <name type="synonym">Gossypium nanking</name>
    <dbReference type="NCBI Taxonomy" id="29729"/>
    <lineage>
        <taxon>Eukaryota</taxon>
        <taxon>Viridiplantae</taxon>
        <taxon>Streptophyta</taxon>
        <taxon>Embryophyta</taxon>
        <taxon>Tracheophyta</taxon>
        <taxon>Spermatophyta</taxon>
        <taxon>Magnoliopsida</taxon>
        <taxon>eudicotyledons</taxon>
        <taxon>Gunneridae</taxon>
        <taxon>Pentapetalae</taxon>
        <taxon>rosids</taxon>
        <taxon>malvids</taxon>
        <taxon>Malvales</taxon>
        <taxon>Malvaceae</taxon>
        <taxon>Malvoideae</taxon>
        <taxon>Gossypium</taxon>
    </lineage>
</organism>
<dbReference type="AlphaFoldDB" id="A0A0B0MZ68"/>
<feature type="region of interest" description="Disordered" evidence="1">
    <location>
        <begin position="1"/>
        <end position="21"/>
    </location>
</feature>
<evidence type="ECO:0000313" key="3">
    <source>
        <dbReference type="EMBL" id="KHG17618.1"/>
    </source>
</evidence>
<reference evidence="4" key="2">
    <citation type="submission" date="2014-09" db="EMBL/GenBank/DDBJ databases">
        <authorList>
            <person name="Mudge J."/>
            <person name="Ramaraj T."/>
            <person name="Lindquist I.E."/>
            <person name="Bharti A.K."/>
            <person name="Sundararajan A."/>
            <person name="Cameron C.T."/>
            <person name="Woodward J.E."/>
            <person name="May G.D."/>
            <person name="Brubaker C."/>
            <person name="Broadhvest J."/>
            <person name="Wilkins T.A."/>
        </authorList>
    </citation>
    <scope>NUCLEOTIDE SEQUENCE</scope>
    <source>
        <strain evidence="4">cv. AKA8401</strain>
    </source>
</reference>
<proteinExistence type="predicted"/>
<name>A0A0B0MZ68_GOSAR</name>
<dbReference type="EMBL" id="JRRC01473532">
    <property type="protein sequence ID" value="KHG07388.1"/>
    <property type="molecule type" value="Genomic_DNA"/>
</dbReference>
<sequence>MLPLPNQLLYEDPHSSNQDHYLQDQDTATLRDSQGYEELLPEIVHQRGCERGAAKCSWLT</sequence>
<gene>
    <name evidence="3" type="ORF">F383_22323</name>
    <name evidence="2" type="ORF">F383_34735</name>
</gene>